<reference evidence="2 3" key="1">
    <citation type="journal article" date="2018" name="Elife">
        <title>Discovery and characterization of a prevalent human gut bacterial enzyme sufficient for the inactivation of a family of plant toxins.</title>
        <authorList>
            <person name="Koppel N."/>
            <person name="Bisanz J.E."/>
            <person name="Pandelia M.E."/>
            <person name="Turnbaugh P.J."/>
            <person name="Balskus E.P."/>
        </authorList>
    </citation>
    <scope>NUCLEOTIDE SEQUENCE [LARGE SCALE GENOMIC DNA]</scope>
    <source>
        <strain evidence="2 3">OB21 GAM31</strain>
    </source>
</reference>
<evidence type="ECO:0000256" key="1">
    <source>
        <dbReference type="SAM" id="MobiDB-lite"/>
    </source>
</evidence>
<dbReference type="AlphaFoldDB" id="A0A369L8F9"/>
<evidence type="ECO:0000313" key="3">
    <source>
        <dbReference type="Proteomes" id="UP000253975"/>
    </source>
</evidence>
<name>A0A369L8F9_9ACTN</name>
<feature type="region of interest" description="Disordered" evidence="1">
    <location>
        <begin position="1"/>
        <end position="35"/>
    </location>
</feature>
<dbReference type="EMBL" id="PPTO01000023">
    <property type="protein sequence ID" value="RDB54977.1"/>
    <property type="molecule type" value="Genomic_DNA"/>
</dbReference>
<sequence length="329" mass="37598">MTEEENREPEEMDQSEEQDSDFNSSDAEMDNDLELDGHGSISEAYLALAPGTQAALKTLSEIALRTSQIQTNIPKSTLAAFTSFSENVTKAYLKTLKVSQVLAETFKPIHESLSGFIKSINWEGLSKALEGLDFEGLQEGAKIWGEYGWAVSDLSPSEIRNVPELLADADKYYLQYMTKARVQNLFDNVLTKTPRKKDFEECIVLYEQKHYKPCAMMFCSLIEGQLIRHVPKTAWKRNGDRALKRLKDVSDIDSDLADAIWILNTLSAYNYFFHNGENFNRAVEGELNRNFLMHGMMYRPVLKRTCIKLFLLLESIVTMMPDFASRRRQ</sequence>
<organism evidence="2 3">
    <name type="scientific">Slackia isoflavoniconvertens</name>
    <dbReference type="NCBI Taxonomy" id="572010"/>
    <lineage>
        <taxon>Bacteria</taxon>
        <taxon>Bacillati</taxon>
        <taxon>Actinomycetota</taxon>
        <taxon>Coriobacteriia</taxon>
        <taxon>Eggerthellales</taxon>
        <taxon>Eggerthellaceae</taxon>
        <taxon>Slackia</taxon>
    </lineage>
</organism>
<dbReference type="RefSeq" id="WP_114616358.1">
    <property type="nucleotide sequence ID" value="NZ_PPTO01000023.1"/>
</dbReference>
<proteinExistence type="predicted"/>
<feature type="compositionally biased region" description="Acidic residues" evidence="1">
    <location>
        <begin position="1"/>
        <end position="20"/>
    </location>
</feature>
<accession>A0A369L8F9</accession>
<protein>
    <submittedName>
        <fullName evidence="2">Uncharacterized protein</fullName>
    </submittedName>
</protein>
<evidence type="ECO:0000313" key="2">
    <source>
        <dbReference type="EMBL" id="RDB54977.1"/>
    </source>
</evidence>
<dbReference type="Proteomes" id="UP000253975">
    <property type="component" value="Unassembled WGS sequence"/>
</dbReference>
<gene>
    <name evidence="2" type="ORF">C1881_09905</name>
</gene>
<comment type="caution">
    <text evidence="2">The sequence shown here is derived from an EMBL/GenBank/DDBJ whole genome shotgun (WGS) entry which is preliminary data.</text>
</comment>